<dbReference type="OrthoDB" id="1709318at2759"/>
<keyword evidence="1" id="KW-0812">Transmembrane</keyword>
<proteinExistence type="predicted"/>
<keyword evidence="1" id="KW-1133">Transmembrane helix</keyword>
<name>A0A371HWB9_MUCPR</name>
<evidence type="ECO:0000256" key="1">
    <source>
        <dbReference type="SAM" id="Phobius"/>
    </source>
</evidence>
<evidence type="ECO:0008006" key="4">
    <source>
        <dbReference type="Google" id="ProtNLM"/>
    </source>
</evidence>
<protein>
    <recommendedName>
        <fullName evidence="4">DUF4216 domain-containing protein</fullName>
    </recommendedName>
</protein>
<dbReference type="EMBL" id="QJKJ01001552">
    <property type="protein sequence ID" value="RDY07078.1"/>
    <property type="molecule type" value="Genomic_DNA"/>
</dbReference>
<sequence>MTSTWVLVSYVGVDIISINFHFIQRCKIIRVLCKTMVLWSWLSLCTSLFRRIKTQLLHSYKCGRSITINLVFVFKCKWVDSNTVDLNKVSYKGESFIMTSHAKQVDNCFQKKSMRRSDENQDISLDLTNTPSFSTHIPTFNDENEVDDVHVTRFDYIESLLEILLFDQVTEMGDPSNGTFGTSKST</sequence>
<accession>A0A371HWB9</accession>
<dbReference type="Proteomes" id="UP000257109">
    <property type="component" value="Unassembled WGS sequence"/>
</dbReference>
<dbReference type="AlphaFoldDB" id="A0A371HWB9"/>
<keyword evidence="1" id="KW-0472">Membrane</keyword>
<feature type="non-terminal residue" evidence="2">
    <location>
        <position position="1"/>
    </location>
</feature>
<reference evidence="2" key="1">
    <citation type="submission" date="2018-05" db="EMBL/GenBank/DDBJ databases">
        <title>Draft genome of Mucuna pruriens seed.</title>
        <authorList>
            <person name="Nnadi N.E."/>
            <person name="Vos R."/>
            <person name="Hasami M.H."/>
            <person name="Devisetty U.K."/>
            <person name="Aguiy J.C."/>
        </authorList>
    </citation>
    <scope>NUCLEOTIDE SEQUENCE [LARGE SCALE GENOMIC DNA]</scope>
    <source>
        <strain evidence="2">JCA_2017</strain>
    </source>
</reference>
<keyword evidence="3" id="KW-1185">Reference proteome</keyword>
<feature type="transmembrane region" description="Helical" evidence="1">
    <location>
        <begin position="6"/>
        <end position="24"/>
    </location>
</feature>
<gene>
    <name evidence="2" type="ORF">CR513_08867</name>
</gene>
<evidence type="ECO:0000313" key="2">
    <source>
        <dbReference type="EMBL" id="RDY07078.1"/>
    </source>
</evidence>
<comment type="caution">
    <text evidence="2">The sequence shown here is derived from an EMBL/GenBank/DDBJ whole genome shotgun (WGS) entry which is preliminary data.</text>
</comment>
<organism evidence="2 3">
    <name type="scientific">Mucuna pruriens</name>
    <name type="common">Velvet bean</name>
    <name type="synonym">Dolichos pruriens</name>
    <dbReference type="NCBI Taxonomy" id="157652"/>
    <lineage>
        <taxon>Eukaryota</taxon>
        <taxon>Viridiplantae</taxon>
        <taxon>Streptophyta</taxon>
        <taxon>Embryophyta</taxon>
        <taxon>Tracheophyta</taxon>
        <taxon>Spermatophyta</taxon>
        <taxon>Magnoliopsida</taxon>
        <taxon>eudicotyledons</taxon>
        <taxon>Gunneridae</taxon>
        <taxon>Pentapetalae</taxon>
        <taxon>rosids</taxon>
        <taxon>fabids</taxon>
        <taxon>Fabales</taxon>
        <taxon>Fabaceae</taxon>
        <taxon>Papilionoideae</taxon>
        <taxon>50 kb inversion clade</taxon>
        <taxon>NPAAA clade</taxon>
        <taxon>indigoferoid/millettioid clade</taxon>
        <taxon>Phaseoleae</taxon>
        <taxon>Mucuna</taxon>
    </lineage>
</organism>
<evidence type="ECO:0000313" key="3">
    <source>
        <dbReference type="Proteomes" id="UP000257109"/>
    </source>
</evidence>